<dbReference type="PANTHER" id="PTHR38117:SF2">
    <property type="entry name" value="NACHT AND WD40 DOMAIN PROTEIN"/>
    <property type="match status" value="1"/>
</dbReference>
<sequence>MSRTSVFTTCTPLPAGITRQSVLDMYHAHTEMIEVNPLVIERFKCKAPSYAPAEEYYATWYTIKDADKVNYLPGGLASSSVSYHACFHDLPDGLQTHVYAPLGLDIRAKWTVGGSLPGEPKPPAELGIGAPREGLYIREDVRMKCNIMMMGFVKKTFKESHSTMVGRLVEKAHVLESRQANERL</sequence>
<reference evidence="2" key="1">
    <citation type="journal article" date="2020" name="Stud. Mycol.">
        <title>101 Dothideomycetes genomes: a test case for predicting lifestyles and emergence of pathogens.</title>
        <authorList>
            <person name="Haridas S."/>
            <person name="Albert R."/>
            <person name="Binder M."/>
            <person name="Bloem J."/>
            <person name="Labutti K."/>
            <person name="Salamov A."/>
            <person name="Andreopoulos B."/>
            <person name="Baker S."/>
            <person name="Barry K."/>
            <person name="Bills G."/>
            <person name="Bluhm B."/>
            <person name="Cannon C."/>
            <person name="Castanera R."/>
            <person name="Culley D."/>
            <person name="Daum C."/>
            <person name="Ezra D."/>
            <person name="Gonzalez J."/>
            <person name="Henrissat B."/>
            <person name="Kuo A."/>
            <person name="Liang C."/>
            <person name="Lipzen A."/>
            <person name="Lutzoni F."/>
            <person name="Magnuson J."/>
            <person name="Mondo S."/>
            <person name="Nolan M."/>
            <person name="Ohm R."/>
            <person name="Pangilinan J."/>
            <person name="Park H.-J."/>
            <person name="Ramirez L."/>
            <person name="Alfaro M."/>
            <person name="Sun H."/>
            <person name="Tritt A."/>
            <person name="Yoshinaga Y."/>
            <person name="Zwiers L.-H."/>
            <person name="Turgeon B."/>
            <person name="Goodwin S."/>
            <person name="Spatafora J."/>
            <person name="Crous P."/>
            <person name="Grigoriev I."/>
        </authorList>
    </citation>
    <scope>NUCLEOTIDE SEQUENCE</scope>
    <source>
        <strain evidence="2">CBS 690.94</strain>
    </source>
</reference>
<dbReference type="Proteomes" id="UP000799764">
    <property type="component" value="Unassembled WGS sequence"/>
</dbReference>
<dbReference type="EMBL" id="MU001502">
    <property type="protein sequence ID" value="KAF2443648.1"/>
    <property type="molecule type" value="Genomic_DNA"/>
</dbReference>
<evidence type="ECO:0000313" key="2">
    <source>
        <dbReference type="EMBL" id="KAF2443648.1"/>
    </source>
</evidence>
<organism evidence="2 3">
    <name type="scientific">Karstenula rhodostoma CBS 690.94</name>
    <dbReference type="NCBI Taxonomy" id="1392251"/>
    <lineage>
        <taxon>Eukaryota</taxon>
        <taxon>Fungi</taxon>
        <taxon>Dikarya</taxon>
        <taxon>Ascomycota</taxon>
        <taxon>Pezizomycotina</taxon>
        <taxon>Dothideomycetes</taxon>
        <taxon>Pleosporomycetidae</taxon>
        <taxon>Pleosporales</taxon>
        <taxon>Massarineae</taxon>
        <taxon>Didymosphaeriaceae</taxon>
        <taxon>Karstenula</taxon>
    </lineage>
</organism>
<dbReference type="PANTHER" id="PTHR38117">
    <property type="entry name" value="NACHT AND WD40 DOMAIN PROTEIN"/>
    <property type="match status" value="1"/>
</dbReference>
<dbReference type="AlphaFoldDB" id="A0A9P4UBT8"/>
<evidence type="ECO:0000259" key="1">
    <source>
        <dbReference type="Pfam" id="PF23155"/>
    </source>
</evidence>
<comment type="caution">
    <text evidence="2">The sequence shown here is derived from an EMBL/GenBank/DDBJ whole genome shotgun (WGS) entry which is preliminary data.</text>
</comment>
<dbReference type="InterPro" id="IPR055481">
    <property type="entry name" value="DUF7053"/>
</dbReference>
<evidence type="ECO:0000313" key="3">
    <source>
        <dbReference type="Proteomes" id="UP000799764"/>
    </source>
</evidence>
<dbReference type="Pfam" id="PF23155">
    <property type="entry name" value="DUF7053"/>
    <property type="match status" value="1"/>
</dbReference>
<protein>
    <recommendedName>
        <fullName evidence="1">DUF7053 domain-containing protein</fullName>
    </recommendedName>
</protein>
<dbReference type="OrthoDB" id="3246050at2759"/>
<gene>
    <name evidence="2" type="ORF">P171DRAFT_362080</name>
</gene>
<feature type="domain" description="DUF7053" evidence="1">
    <location>
        <begin position="3"/>
        <end position="173"/>
    </location>
</feature>
<feature type="non-terminal residue" evidence="2">
    <location>
        <position position="184"/>
    </location>
</feature>
<name>A0A9P4UBT8_9PLEO</name>
<keyword evidence="3" id="KW-1185">Reference proteome</keyword>
<accession>A0A9P4UBT8</accession>
<proteinExistence type="predicted"/>